<organism evidence="2 3">
    <name type="scientific">Ramazzottius varieornatus</name>
    <name type="common">Water bear</name>
    <name type="synonym">Tardigrade</name>
    <dbReference type="NCBI Taxonomy" id="947166"/>
    <lineage>
        <taxon>Eukaryota</taxon>
        <taxon>Metazoa</taxon>
        <taxon>Ecdysozoa</taxon>
        <taxon>Tardigrada</taxon>
        <taxon>Eutardigrada</taxon>
        <taxon>Parachela</taxon>
        <taxon>Hypsibioidea</taxon>
        <taxon>Ramazzottiidae</taxon>
        <taxon>Ramazzottius</taxon>
    </lineage>
</organism>
<name>A0A1D1VBA7_RAMVA</name>
<evidence type="ECO:0000313" key="3">
    <source>
        <dbReference type="Proteomes" id="UP000186922"/>
    </source>
</evidence>
<feature type="compositionally biased region" description="Basic and acidic residues" evidence="1">
    <location>
        <begin position="42"/>
        <end position="60"/>
    </location>
</feature>
<feature type="compositionally biased region" description="Basic and acidic residues" evidence="1">
    <location>
        <begin position="7"/>
        <end position="21"/>
    </location>
</feature>
<evidence type="ECO:0000313" key="2">
    <source>
        <dbReference type="EMBL" id="GAU95788.1"/>
    </source>
</evidence>
<keyword evidence="3" id="KW-1185">Reference proteome</keyword>
<proteinExistence type="predicted"/>
<feature type="region of interest" description="Disordered" evidence="1">
    <location>
        <begin position="1"/>
        <end position="67"/>
    </location>
</feature>
<reference evidence="2 3" key="1">
    <citation type="journal article" date="2016" name="Nat. Commun.">
        <title>Extremotolerant tardigrade genome and improved radiotolerance of human cultured cells by tardigrade-unique protein.</title>
        <authorList>
            <person name="Hashimoto T."/>
            <person name="Horikawa D.D."/>
            <person name="Saito Y."/>
            <person name="Kuwahara H."/>
            <person name="Kozuka-Hata H."/>
            <person name="Shin-I T."/>
            <person name="Minakuchi Y."/>
            <person name="Ohishi K."/>
            <person name="Motoyama A."/>
            <person name="Aizu T."/>
            <person name="Enomoto A."/>
            <person name="Kondo K."/>
            <person name="Tanaka S."/>
            <person name="Hara Y."/>
            <person name="Koshikawa S."/>
            <person name="Sagara H."/>
            <person name="Miura T."/>
            <person name="Yokobori S."/>
            <person name="Miyagawa K."/>
            <person name="Suzuki Y."/>
            <person name="Kubo T."/>
            <person name="Oyama M."/>
            <person name="Kohara Y."/>
            <person name="Fujiyama A."/>
            <person name="Arakawa K."/>
            <person name="Katayama T."/>
            <person name="Toyoda A."/>
            <person name="Kunieda T."/>
        </authorList>
    </citation>
    <scope>NUCLEOTIDE SEQUENCE [LARGE SCALE GENOMIC DNA]</scope>
    <source>
        <strain evidence="2 3">YOKOZUNA-1</strain>
    </source>
</reference>
<gene>
    <name evidence="2" type="primary">RvY_07345-1</name>
    <name evidence="2" type="synonym">RvY_07345.1</name>
    <name evidence="2" type="ORF">RvY_07345</name>
</gene>
<comment type="caution">
    <text evidence="2">The sequence shown here is derived from an EMBL/GenBank/DDBJ whole genome shotgun (WGS) entry which is preliminary data.</text>
</comment>
<dbReference type="Proteomes" id="UP000186922">
    <property type="component" value="Unassembled WGS sequence"/>
</dbReference>
<dbReference type="AlphaFoldDB" id="A0A1D1VBA7"/>
<protein>
    <submittedName>
        <fullName evidence="2">Uncharacterized protein</fullName>
    </submittedName>
</protein>
<sequence>MEMTLSEGEKGDKEPLKREDATTNPGKDGAHTCPPEGLARGDTGDKLTDRQTSSMEEKHRTQQKNPY</sequence>
<accession>A0A1D1VBA7</accession>
<dbReference type="OrthoDB" id="10047567at2759"/>
<evidence type="ECO:0000256" key="1">
    <source>
        <dbReference type="SAM" id="MobiDB-lite"/>
    </source>
</evidence>
<dbReference type="EMBL" id="BDGG01000003">
    <property type="protein sequence ID" value="GAU95788.1"/>
    <property type="molecule type" value="Genomic_DNA"/>
</dbReference>